<protein>
    <recommendedName>
        <fullName evidence="14">Threonine--tRNA ligase</fullName>
        <ecNumber evidence="14">6.1.1.3</ecNumber>
    </recommendedName>
    <alternativeName>
        <fullName evidence="14">Threonyl-tRNA synthetase</fullName>
        <shortName evidence="14">ThrRS</shortName>
    </alternativeName>
</protein>
<dbReference type="SMART" id="SM00863">
    <property type="entry name" value="tRNA_SAD"/>
    <property type="match status" value="1"/>
</dbReference>
<feature type="domain" description="TGS" evidence="16">
    <location>
        <begin position="1"/>
        <end position="61"/>
    </location>
</feature>
<dbReference type="Gene3D" id="3.30.930.10">
    <property type="entry name" value="Bira Bifunctional Protein, Domain 2"/>
    <property type="match status" value="1"/>
</dbReference>
<evidence type="ECO:0000256" key="6">
    <source>
        <dbReference type="ARBA" id="ARBA00022723"/>
    </source>
</evidence>
<dbReference type="SUPFAM" id="SSF55186">
    <property type="entry name" value="ThrRS/AlaRS common domain"/>
    <property type="match status" value="1"/>
</dbReference>
<evidence type="ECO:0000256" key="2">
    <source>
        <dbReference type="ARBA" id="ARBA00008226"/>
    </source>
</evidence>
<organism evidence="17 18">
    <name type="scientific">Nocardioides mesophilus</name>
    <dbReference type="NCBI Taxonomy" id="433659"/>
    <lineage>
        <taxon>Bacteria</taxon>
        <taxon>Bacillati</taxon>
        <taxon>Actinomycetota</taxon>
        <taxon>Actinomycetes</taxon>
        <taxon>Propionibacteriales</taxon>
        <taxon>Nocardioidaceae</taxon>
        <taxon>Nocardioides</taxon>
    </lineage>
</organism>
<dbReference type="Proteomes" id="UP000515947">
    <property type="component" value="Chromosome"/>
</dbReference>
<dbReference type="HAMAP" id="MF_00184">
    <property type="entry name" value="Thr_tRNA_synth"/>
    <property type="match status" value="1"/>
</dbReference>
<comment type="catalytic activity">
    <reaction evidence="13 14">
        <text>tRNA(Thr) + L-threonine + ATP = L-threonyl-tRNA(Thr) + AMP + diphosphate + H(+)</text>
        <dbReference type="Rhea" id="RHEA:24624"/>
        <dbReference type="Rhea" id="RHEA-COMP:9670"/>
        <dbReference type="Rhea" id="RHEA-COMP:9704"/>
        <dbReference type="ChEBI" id="CHEBI:15378"/>
        <dbReference type="ChEBI" id="CHEBI:30616"/>
        <dbReference type="ChEBI" id="CHEBI:33019"/>
        <dbReference type="ChEBI" id="CHEBI:57926"/>
        <dbReference type="ChEBI" id="CHEBI:78442"/>
        <dbReference type="ChEBI" id="CHEBI:78534"/>
        <dbReference type="ChEBI" id="CHEBI:456215"/>
        <dbReference type="EC" id="6.1.1.3"/>
    </reaction>
</comment>
<evidence type="ECO:0000256" key="8">
    <source>
        <dbReference type="ARBA" id="ARBA00022833"/>
    </source>
</evidence>
<dbReference type="Pfam" id="PF07973">
    <property type="entry name" value="tRNA_SAD"/>
    <property type="match status" value="1"/>
</dbReference>
<dbReference type="InterPro" id="IPR004095">
    <property type="entry name" value="TGS"/>
</dbReference>
<dbReference type="Gene3D" id="3.30.980.10">
    <property type="entry name" value="Threonyl-trna Synthetase, Chain A, domain 2"/>
    <property type="match status" value="1"/>
</dbReference>
<dbReference type="GO" id="GO:0046872">
    <property type="term" value="F:metal ion binding"/>
    <property type="evidence" value="ECO:0007669"/>
    <property type="project" value="UniProtKB-KW"/>
</dbReference>
<dbReference type="InterPro" id="IPR002320">
    <property type="entry name" value="Thr-tRNA-ligase_IIa"/>
</dbReference>
<keyword evidence="3 14" id="KW-0963">Cytoplasm</keyword>
<evidence type="ECO:0000256" key="10">
    <source>
        <dbReference type="ARBA" id="ARBA00022884"/>
    </source>
</evidence>
<dbReference type="InterPro" id="IPR047246">
    <property type="entry name" value="ThrRS_anticodon"/>
</dbReference>
<dbReference type="Pfam" id="PF00587">
    <property type="entry name" value="tRNA-synt_2b"/>
    <property type="match status" value="1"/>
</dbReference>
<keyword evidence="12 14" id="KW-0030">Aminoacyl-tRNA synthetase</keyword>
<accession>A0A7G9RA80</accession>
<dbReference type="FunFam" id="3.40.50.800:FF:000001">
    <property type="entry name" value="Threonine--tRNA ligase"/>
    <property type="match status" value="1"/>
</dbReference>
<dbReference type="InterPro" id="IPR033728">
    <property type="entry name" value="ThrRS_core"/>
</dbReference>
<keyword evidence="5 14" id="KW-0436">Ligase</keyword>
<evidence type="ECO:0000256" key="3">
    <source>
        <dbReference type="ARBA" id="ARBA00022490"/>
    </source>
</evidence>
<name>A0A7G9RA80_9ACTN</name>
<keyword evidence="7 14" id="KW-0547">Nucleotide-binding</keyword>
<evidence type="ECO:0000256" key="7">
    <source>
        <dbReference type="ARBA" id="ARBA00022741"/>
    </source>
</evidence>
<dbReference type="CDD" id="cd00860">
    <property type="entry name" value="ThrRS_anticodon"/>
    <property type="match status" value="1"/>
</dbReference>
<dbReference type="GO" id="GO:0004829">
    <property type="term" value="F:threonine-tRNA ligase activity"/>
    <property type="evidence" value="ECO:0007669"/>
    <property type="project" value="UniProtKB-UniRule"/>
</dbReference>
<dbReference type="RefSeq" id="WP_187578347.1">
    <property type="nucleotide sequence ID" value="NZ_CP060713.1"/>
</dbReference>
<evidence type="ECO:0000313" key="17">
    <source>
        <dbReference type="EMBL" id="QNN52505.1"/>
    </source>
</evidence>
<comment type="caution">
    <text evidence="14">Lacks conserved residue(s) required for the propagation of feature annotation.</text>
</comment>
<dbReference type="KEGG" id="nmes:H9L09_18875"/>
<dbReference type="Gene3D" id="3.30.54.20">
    <property type="match status" value="1"/>
</dbReference>
<dbReference type="InterPro" id="IPR036621">
    <property type="entry name" value="Anticodon-bd_dom_sf"/>
</dbReference>
<keyword evidence="10 14" id="KW-0694">RNA-binding</keyword>
<sequence length="660" mass="74041">MSETRVVVVGAEQQDERTVIAGTKAWELFSDDPSVIVARVGGQLRDLSYELADGDVVEGVASDSPDGLAVLRHSTAHVLAQAVQELFPEAKLGIGPPIENGFYYDFDVETPFVPEDLEKIESRMRKIVKEGQKFARRPVSDEDARTELAGEPYKLELIALKGASDGEAAEGADVEVGAGELTIYDNLRRGGELAWKDLCRGPHLPTTKRIPAFKLMRSAAAYWRGDEKNKQLQRIYGTAWESKEALEAYLHRLEEAERRDHRKLGRELDLFSFPDELGSGLPVFHPKGGVVKREMEDYVRARHIEEGFQYVGTPHISKQGLFETSGHLPYYADTMFPPMELEGSSYYLKAMNCPMHNLIFRSRGRSYRELPLRFFEFGSVYRYEKSGVVHGLTRVRGMTQDDSHSYVTPEQAPAEIKHLLSFVLGLLKDFGLDDFYLELSTRDPQSDKFIGSDEQWAEATRILEEAATETGLELVPDPGGAAFYGPKISVQTRDAIGRTWQMSTIQYDFNQPAGFGLEYQAADGTRQQPVMIHSAKFGSIERFLGVLVEHYAGAFPPWLAPVQVVAIPIAERHNDYLQKVAAELRAQGIRVEVDESDDRMQKKIRNAQLQKVPFMVIAGDRDVEENAVSFRYRSGEQDNGVSVSDAIARVVDAVQRRVQV</sequence>
<evidence type="ECO:0000256" key="14">
    <source>
        <dbReference type="HAMAP-Rule" id="MF_00184"/>
    </source>
</evidence>
<dbReference type="InterPro" id="IPR002314">
    <property type="entry name" value="aa-tRNA-synt_IIb"/>
</dbReference>
<evidence type="ECO:0000259" key="16">
    <source>
        <dbReference type="PROSITE" id="PS51880"/>
    </source>
</evidence>
<keyword evidence="9 14" id="KW-0067">ATP-binding</keyword>
<dbReference type="SUPFAM" id="SSF55681">
    <property type="entry name" value="Class II aaRS and biotin synthetases"/>
    <property type="match status" value="1"/>
</dbReference>
<feature type="binding site" evidence="14">
    <location>
        <position position="353"/>
    </location>
    <ligand>
        <name>Zn(2+)</name>
        <dbReference type="ChEBI" id="CHEBI:29105"/>
        <note>catalytic</note>
    </ligand>
</feature>
<keyword evidence="18" id="KW-1185">Reference proteome</keyword>
<dbReference type="PROSITE" id="PS50862">
    <property type="entry name" value="AA_TRNA_LIGASE_II"/>
    <property type="match status" value="1"/>
</dbReference>
<feature type="binding site" evidence="14">
    <location>
        <position position="404"/>
    </location>
    <ligand>
        <name>Zn(2+)</name>
        <dbReference type="ChEBI" id="CHEBI:29105"/>
        <note>catalytic</note>
    </ligand>
</feature>
<evidence type="ECO:0000256" key="11">
    <source>
        <dbReference type="ARBA" id="ARBA00022917"/>
    </source>
</evidence>
<keyword evidence="6 14" id="KW-0479">Metal-binding</keyword>
<dbReference type="FunFam" id="3.30.980.10:FF:000005">
    <property type="entry name" value="Threonyl-tRNA synthetase, mitochondrial"/>
    <property type="match status" value="1"/>
</dbReference>
<dbReference type="GO" id="GO:0005524">
    <property type="term" value="F:ATP binding"/>
    <property type="evidence" value="ECO:0007669"/>
    <property type="project" value="UniProtKB-UniRule"/>
</dbReference>
<evidence type="ECO:0000313" key="18">
    <source>
        <dbReference type="Proteomes" id="UP000515947"/>
    </source>
</evidence>
<dbReference type="InterPro" id="IPR045864">
    <property type="entry name" value="aa-tRNA-synth_II/BPL/LPL"/>
</dbReference>
<dbReference type="InterPro" id="IPR006195">
    <property type="entry name" value="aa-tRNA-synth_II"/>
</dbReference>
<dbReference type="Pfam" id="PF03129">
    <property type="entry name" value="HGTP_anticodon"/>
    <property type="match status" value="1"/>
</dbReference>
<proteinExistence type="inferred from homology"/>
<dbReference type="CDD" id="cd00771">
    <property type="entry name" value="ThrRS_core"/>
    <property type="match status" value="1"/>
</dbReference>
<keyword evidence="11 14" id="KW-0648">Protein biosynthesis</keyword>
<evidence type="ECO:0000256" key="12">
    <source>
        <dbReference type="ARBA" id="ARBA00023146"/>
    </source>
</evidence>
<gene>
    <name evidence="14" type="primary">thrS</name>
    <name evidence="17" type="ORF">H9L09_18875</name>
</gene>
<dbReference type="FunFam" id="3.30.54.20:FF:000003">
    <property type="entry name" value="Threonine--tRNA ligase"/>
    <property type="match status" value="1"/>
</dbReference>
<comment type="subunit">
    <text evidence="14">Homodimer.</text>
</comment>
<evidence type="ECO:0000256" key="5">
    <source>
        <dbReference type="ARBA" id="ARBA00022598"/>
    </source>
</evidence>
<comment type="cofactor">
    <cofactor evidence="14">
        <name>Zn(2+)</name>
        <dbReference type="ChEBI" id="CHEBI:29105"/>
    </cofactor>
    <text evidence="14">Binds 1 zinc ion per subunit.</text>
</comment>
<keyword evidence="4 14" id="KW-0820">tRNA-binding</keyword>
<dbReference type="FunFam" id="3.30.930.10:FF:000019">
    <property type="entry name" value="Threonine--tRNA ligase"/>
    <property type="match status" value="1"/>
</dbReference>
<feature type="binding site" evidence="14">
    <location>
        <position position="533"/>
    </location>
    <ligand>
        <name>Zn(2+)</name>
        <dbReference type="ChEBI" id="CHEBI:29105"/>
        <note>catalytic</note>
    </ligand>
</feature>
<evidence type="ECO:0000256" key="9">
    <source>
        <dbReference type="ARBA" id="ARBA00022840"/>
    </source>
</evidence>
<keyword evidence="8 14" id="KW-0862">Zinc</keyword>
<evidence type="ECO:0000259" key="15">
    <source>
        <dbReference type="PROSITE" id="PS50862"/>
    </source>
</evidence>
<dbReference type="PANTHER" id="PTHR11451:SF44">
    <property type="entry name" value="THREONINE--TRNA LIGASE, CHLOROPLASTIC_MITOCHONDRIAL 2"/>
    <property type="match status" value="1"/>
</dbReference>
<reference evidence="17 18" key="1">
    <citation type="submission" date="2020-08" db="EMBL/GenBank/DDBJ databases">
        <title>Genome sequence of Nocardioides mesophilus KACC 16243T.</title>
        <authorList>
            <person name="Hyun D.-W."/>
            <person name="Bae J.-W."/>
        </authorList>
    </citation>
    <scope>NUCLEOTIDE SEQUENCE [LARGE SCALE GENOMIC DNA]</scope>
    <source>
        <strain evidence="17 18">KACC 16243</strain>
    </source>
</reference>
<evidence type="ECO:0000256" key="4">
    <source>
        <dbReference type="ARBA" id="ARBA00022555"/>
    </source>
</evidence>
<dbReference type="GO" id="GO:0005737">
    <property type="term" value="C:cytoplasm"/>
    <property type="evidence" value="ECO:0007669"/>
    <property type="project" value="UniProtKB-SubCell"/>
</dbReference>
<dbReference type="InterPro" id="IPR018163">
    <property type="entry name" value="Thr/Ala-tRNA-synth_IIc_edit"/>
</dbReference>
<dbReference type="InterPro" id="IPR004154">
    <property type="entry name" value="Anticodon-bd"/>
</dbReference>
<dbReference type="AlphaFoldDB" id="A0A7G9RA80"/>
<dbReference type="SUPFAM" id="SSF52954">
    <property type="entry name" value="Class II aaRS ABD-related"/>
    <property type="match status" value="1"/>
</dbReference>
<dbReference type="GO" id="GO:0006435">
    <property type="term" value="P:threonyl-tRNA aminoacylation"/>
    <property type="evidence" value="ECO:0007669"/>
    <property type="project" value="UniProtKB-UniRule"/>
</dbReference>
<dbReference type="EMBL" id="CP060713">
    <property type="protein sequence ID" value="QNN52505.1"/>
    <property type="molecule type" value="Genomic_DNA"/>
</dbReference>
<comment type="subcellular location">
    <subcellularLocation>
        <location evidence="1 14">Cytoplasm</location>
    </subcellularLocation>
</comment>
<comment type="similarity">
    <text evidence="2 14">Belongs to the class-II aminoacyl-tRNA synthetase family.</text>
</comment>
<feature type="domain" description="Aminoacyl-transfer RNA synthetases class-II family profile" evidence="15">
    <location>
        <begin position="291"/>
        <end position="556"/>
    </location>
</feature>
<dbReference type="PROSITE" id="PS51880">
    <property type="entry name" value="TGS"/>
    <property type="match status" value="1"/>
</dbReference>
<dbReference type="NCBIfam" id="TIGR00418">
    <property type="entry name" value="thrS"/>
    <property type="match status" value="1"/>
</dbReference>
<dbReference type="InterPro" id="IPR012947">
    <property type="entry name" value="tRNA_SAD"/>
</dbReference>
<evidence type="ECO:0000256" key="13">
    <source>
        <dbReference type="ARBA" id="ARBA00049515"/>
    </source>
</evidence>
<dbReference type="EC" id="6.1.1.3" evidence="14"/>
<dbReference type="PANTHER" id="PTHR11451">
    <property type="entry name" value="THREONINE-TRNA LIGASE"/>
    <property type="match status" value="1"/>
</dbReference>
<dbReference type="PRINTS" id="PR01047">
    <property type="entry name" value="TRNASYNTHTHR"/>
</dbReference>
<dbReference type="GO" id="GO:0000049">
    <property type="term" value="F:tRNA binding"/>
    <property type="evidence" value="ECO:0007669"/>
    <property type="project" value="UniProtKB-KW"/>
</dbReference>
<evidence type="ECO:0000256" key="1">
    <source>
        <dbReference type="ARBA" id="ARBA00004496"/>
    </source>
</evidence>
<dbReference type="Gene3D" id="3.40.50.800">
    <property type="entry name" value="Anticodon-binding domain"/>
    <property type="match status" value="1"/>
</dbReference>